<gene>
    <name evidence="7" type="ORF">I5M27_11905</name>
</gene>
<evidence type="ECO:0000256" key="3">
    <source>
        <dbReference type="ARBA" id="ARBA00023237"/>
    </source>
</evidence>
<dbReference type="Gene3D" id="2.120.10.30">
    <property type="entry name" value="TolB, C-terminal domain"/>
    <property type="match status" value="1"/>
</dbReference>
<evidence type="ECO:0000256" key="2">
    <source>
        <dbReference type="ARBA" id="ARBA00023136"/>
    </source>
</evidence>
<dbReference type="InterPro" id="IPR011990">
    <property type="entry name" value="TPR-like_helical_dom_sf"/>
</dbReference>
<feature type="chain" id="PRO_5045558002" evidence="5">
    <location>
        <begin position="25"/>
        <end position="661"/>
    </location>
</feature>
<dbReference type="InterPro" id="IPR006665">
    <property type="entry name" value="OmpA-like"/>
</dbReference>
<evidence type="ECO:0000313" key="8">
    <source>
        <dbReference type="Proteomes" id="UP000644147"/>
    </source>
</evidence>
<dbReference type="InterPro" id="IPR011042">
    <property type="entry name" value="6-blade_b-propeller_TolB-like"/>
</dbReference>
<dbReference type="SUPFAM" id="SSF82171">
    <property type="entry name" value="DPP6 N-terminal domain-like"/>
    <property type="match status" value="1"/>
</dbReference>
<evidence type="ECO:0000256" key="4">
    <source>
        <dbReference type="PROSITE-ProRule" id="PRU00473"/>
    </source>
</evidence>
<dbReference type="SUPFAM" id="SSF48452">
    <property type="entry name" value="TPR-like"/>
    <property type="match status" value="1"/>
</dbReference>
<evidence type="ECO:0000256" key="5">
    <source>
        <dbReference type="SAM" id="SignalP"/>
    </source>
</evidence>
<dbReference type="EMBL" id="JAEHFX010000005">
    <property type="protein sequence ID" value="MBK0403694.1"/>
    <property type="molecule type" value="Genomic_DNA"/>
</dbReference>
<organism evidence="7 8">
    <name type="scientific">Adhaeribacter terrigena</name>
    <dbReference type="NCBI Taxonomy" id="2793070"/>
    <lineage>
        <taxon>Bacteria</taxon>
        <taxon>Pseudomonadati</taxon>
        <taxon>Bacteroidota</taxon>
        <taxon>Cytophagia</taxon>
        <taxon>Cytophagales</taxon>
        <taxon>Hymenobacteraceae</taxon>
        <taxon>Adhaeribacter</taxon>
    </lineage>
</organism>
<dbReference type="PANTHER" id="PTHR30329">
    <property type="entry name" value="STATOR ELEMENT OF FLAGELLAR MOTOR COMPLEX"/>
    <property type="match status" value="1"/>
</dbReference>
<dbReference type="Proteomes" id="UP000644147">
    <property type="component" value="Unassembled WGS sequence"/>
</dbReference>
<proteinExistence type="predicted"/>
<reference evidence="7 8" key="1">
    <citation type="submission" date="2020-12" db="EMBL/GenBank/DDBJ databases">
        <title>Bacterial novel species Adhaeribacter sp. BT258 isolated from soil.</title>
        <authorList>
            <person name="Jung H.-Y."/>
        </authorList>
    </citation>
    <scope>NUCLEOTIDE SEQUENCE [LARGE SCALE GENOMIC DNA]</scope>
    <source>
        <strain evidence="7 8">BT258</strain>
    </source>
</reference>
<dbReference type="Gene3D" id="3.30.1330.60">
    <property type="entry name" value="OmpA-like domain"/>
    <property type="match status" value="1"/>
</dbReference>
<feature type="domain" description="OmpA-like" evidence="6">
    <location>
        <begin position="541"/>
        <end position="661"/>
    </location>
</feature>
<accession>A0ABS1C2W5</accession>
<evidence type="ECO:0000313" key="7">
    <source>
        <dbReference type="EMBL" id="MBK0403694.1"/>
    </source>
</evidence>
<dbReference type="PROSITE" id="PS51123">
    <property type="entry name" value="OMPA_2"/>
    <property type="match status" value="1"/>
</dbReference>
<dbReference type="RefSeq" id="WP_200506437.1">
    <property type="nucleotide sequence ID" value="NZ_JAEHFX010000005.1"/>
</dbReference>
<comment type="subcellular location">
    <subcellularLocation>
        <location evidence="1">Cell outer membrane</location>
    </subcellularLocation>
</comment>
<keyword evidence="2 4" id="KW-0472">Membrane</keyword>
<sequence>MKLRLLFLPFTLLFCLGLSRPVSGQADLKTADRLYDEMAFAQATEAYKQLLDKNEPSLEIIQRIAHGYRLMNVSKEAEFWYAQVLAFPGAASINTFFYAEAARRNGNYEKAKQLYLQYGNQVKSDQAMAMKLAYACDQAQYWTKNPQPVALTAETFNSTNSDFSPVFYKNGLVFTSDRGKQEKKADNEIYAWTGKPYLQLYYLEKDKDKNWGQVQPLPEPVNSTYHNGAAVFSADGNTVFYTRTNKEKFKLKKVNTDPTSWANPPIKDMPVSRLEIYISQFKNNEWSKPKAFVYNKPREYSVGHPALSPDGNVLYFASDMPGGFGETDLYYCTKEADGSWSKPVNCGNAVNSAGKECFPTFSPDGTLHFSSDGHLGMGGLDLFSAKGAKTKWQAITNLETPYNSGGDDFGIIFDPEGKGETGYFSSNRGSENGTDNIYSFKSSRVPCTLAGLTVEQPEAKQAQTVTKPLSGVTLRLYRAGDTSALVSYSDKEGKFNFPIQGGVKYMVKGSKEGYLTKSVEVMADCKSVLDLAKLALTLNKNKVNSSYIVENIYYDLDKSEIRPDAARELDKLVVMLQDNPEVKIELSSHTDSRQTDHYNQMLSQLRADAAVKYIISRGIDYTRITAKGYGESQLRNRCKDGVNCSEDEHQLNRRTEFKLIK</sequence>
<dbReference type="SUPFAM" id="SSF103088">
    <property type="entry name" value="OmpA-like"/>
    <property type="match status" value="1"/>
</dbReference>
<dbReference type="InterPro" id="IPR011659">
    <property type="entry name" value="WD40"/>
</dbReference>
<dbReference type="PANTHER" id="PTHR30329:SF21">
    <property type="entry name" value="LIPOPROTEIN YIAD-RELATED"/>
    <property type="match status" value="1"/>
</dbReference>
<dbReference type="PRINTS" id="PR01021">
    <property type="entry name" value="OMPADOMAIN"/>
</dbReference>
<evidence type="ECO:0000256" key="1">
    <source>
        <dbReference type="ARBA" id="ARBA00004442"/>
    </source>
</evidence>
<evidence type="ECO:0000259" key="6">
    <source>
        <dbReference type="PROSITE" id="PS51123"/>
    </source>
</evidence>
<name>A0ABS1C2W5_9BACT</name>
<dbReference type="InterPro" id="IPR006664">
    <property type="entry name" value="OMP_bac"/>
</dbReference>
<dbReference type="InterPro" id="IPR036737">
    <property type="entry name" value="OmpA-like_sf"/>
</dbReference>
<keyword evidence="8" id="KW-1185">Reference proteome</keyword>
<protein>
    <submittedName>
        <fullName evidence="7">OmpA family protein</fullName>
    </submittedName>
</protein>
<feature type="signal peptide" evidence="5">
    <location>
        <begin position="1"/>
        <end position="24"/>
    </location>
</feature>
<dbReference type="CDD" id="cd07185">
    <property type="entry name" value="OmpA_C-like"/>
    <property type="match status" value="1"/>
</dbReference>
<keyword evidence="5" id="KW-0732">Signal</keyword>
<dbReference type="Pfam" id="PF00691">
    <property type="entry name" value="OmpA"/>
    <property type="match status" value="1"/>
</dbReference>
<dbReference type="Pfam" id="PF07676">
    <property type="entry name" value="PD40"/>
    <property type="match status" value="4"/>
</dbReference>
<keyword evidence="3" id="KW-0998">Cell outer membrane</keyword>
<dbReference type="InterPro" id="IPR050330">
    <property type="entry name" value="Bact_OuterMem_StrucFunc"/>
</dbReference>
<comment type="caution">
    <text evidence="7">The sequence shown here is derived from an EMBL/GenBank/DDBJ whole genome shotgun (WGS) entry which is preliminary data.</text>
</comment>